<feature type="compositionally biased region" description="Basic and acidic residues" evidence="1">
    <location>
        <begin position="353"/>
        <end position="362"/>
    </location>
</feature>
<evidence type="ECO:0000256" key="1">
    <source>
        <dbReference type="SAM" id="MobiDB-lite"/>
    </source>
</evidence>
<dbReference type="Proteomes" id="UP001605036">
    <property type="component" value="Unassembled WGS sequence"/>
</dbReference>
<evidence type="ECO:0000313" key="3">
    <source>
        <dbReference type="Proteomes" id="UP001605036"/>
    </source>
</evidence>
<protein>
    <recommendedName>
        <fullName evidence="4">Aminotransferase-like plant mobile domain-containing protein</fullName>
    </recommendedName>
</protein>
<proteinExistence type="predicted"/>
<feature type="compositionally biased region" description="Basic and acidic residues" evidence="1">
    <location>
        <begin position="1"/>
        <end position="49"/>
    </location>
</feature>
<accession>A0ABD1Y106</accession>
<organism evidence="2 3">
    <name type="scientific">Riccia fluitans</name>
    <dbReference type="NCBI Taxonomy" id="41844"/>
    <lineage>
        <taxon>Eukaryota</taxon>
        <taxon>Viridiplantae</taxon>
        <taxon>Streptophyta</taxon>
        <taxon>Embryophyta</taxon>
        <taxon>Marchantiophyta</taxon>
        <taxon>Marchantiopsida</taxon>
        <taxon>Marchantiidae</taxon>
        <taxon>Marchantiales</taxon>
        <taxon>Ricciaceae</taxon>
        <taxon>Riccia</taxon>
    </lineage>
</organism>
<reference evidence="2 3" key="1">
    <citation type="submission" date="2024-09" db="EMBL/GenBank/DDBJ databases">
        <title>Chromosome-scale assembly of Riccia fluitans.</title>
        <authorList>
            <person name="Paukszto L."/>
            <person name="Sawicki J."/>
            <person name="Karawczyk K."/>
            <person name="Piernik-Szablinska J."/>
            <person name="Szczecinska M."/>
            <person name="Mazdziarz M."/>
        </authorList>
    </citation>
    <scope>NUCLEOTIDE SEQUENCE [LARGE SCALE GENOMIC DNA]</scope>
    <source>
        <strain evidence="2">Rf_01</strain>
        <tissue evidence="2">Aerial parts of the thallus</tissue>
    </source>
</reference>
<dbReference type="AlphaFoldDB" id="A0ABD1Y106"/>
<feature type="region of interest" description="Disordered" evidence="1">
    <location>
        <begin position="1"/>
        <end position="54"/>
    </location>
</feature>
<sequence>MRISDRLERDKADKAVGRRRTRVSDRLGRDKVDEAAGRRQTRVSDRLEQDEADEAAGRSRMRLNSFRTRLNAHLNIWNPILCNPCDSWCRVFEESFFGAKHNNKEDFRSIKVMHMMFDKYNPRAYLPASVEHNPNKKLVNGQPYEEVLYYKGAAPYGPMYHLMTTVAELFWSAGRSNKFLTLMILAYLRGLHGHWYNWAKAILHGLRNEIHFLQSRACNNEGGKPIPVVWAPCFVHILFGLRRNLFAGTPLEEAEGWVGWTHVTKDTNMTLPQLHSKFPKLITSLNDLRQRCQLPEEIPIASPKQPVSTRRPRAEDKQPEDIVTASSEQPMSSQRPEDIPIASPEQPVSSKRPHAEDKERGLPSKKKNKVRISSVHDPYCYPAPEGFISGSTPELGTG</sequence>
<evidence type="ECO:0000313" key="2">
    <source>
        <dbReference type="EMBL" id="KAL2620426.1"/>
    </source>
</evidence>
<comment type="caution">
    <text evidence="2">The sequence shown here is derived from an EMBL/GenBank/DDBJ whole genome shotgun (WGS) entry which is preliminary data.</text>
</comment>
<feature type="compositionally biased region" description="Polar residues" evidence="1">
    <location>
        <begin position="389"/>
        <end position="398"/>
    </location>
</feature>
<feature type="region of interest" description="Disordered" evidence="1">
    <location>
        <begin position="295"/>
        <end position="398"/>
    </location>
</feature>
<feature type="compositionally biased region" description="Polar residues" evidence="1">
    <location>
        <begin position="324"/>
        <end position="334"/>
    </location>
</feature>
<evidence type="ECO:0008006" key="4">
    <source>
        <dbReference type="Google" id="ProtNLM"/>
    </source>
</evidence>
<dbReference type="EMBL" id="JBHFFA010000006">
    <property type="protein sequence ID" value="KAL2620426.1"/>
    <property type="molecule type" value="Genomic_DNA"/>
</dbReference>
<gene>
    <name evidence="2" type="ORF">R1flu_000631</name>
</gene>
<name>A0ABD1Y106_9MARC</name>
<keyword evidence="3" id="KW-1185">Reference proteome</keyword>